<proteinExistence type="predicted"/>
<feature type="region of interest" description="Disordered" evidence="1">
    <location>
        <begin position="233"/>
        <end position="368"/>
    </location>
</feature>
<reference evidence="2 3" key="1">
    <citation type="submission" date="2020-08" db="EMBL/GenBank/DDBJ databases">
        <title>Genomic Encyclopedia of Type Strains, Phase IV (KMG-IV): sequencing the most valuable type-strain genomes for metagenomic binning, comparative biology and taxonomic classification.</title>
        <authorList>
            <person name="Goeker M."/>
        </authorList>
    </citation>
    <scope>NUCLEOTIDE SEQUENCE [LARGE SCALE GENOMIC DNA]</scope>
    <source>
        <strain evidence="2 3">DSM 23562</strain>
    </source>
</reference>
<feature type="compositionally biased region" description="Low complexity" evidence="1">
    <location>
        <begin position="312"/>
        <end position="353"/>
    </location>
</feature>
<evidence type="ECO:0000313" key="2">
    <source>
        <dbReference type="EMBL" id="MBB6049534.1"/>
    </source>
</evidence>
<sequence length="368" mass="38400">MTNSMRFGVLGLATVGLAGCSQPRPVTMAPPVAPPAPPAMTAGAPNSNEVYNWRDVPAGQQVPITRAVFDQGGYQLYAASGETIVVPFENQNMYVMKFGRTSGDMYFVNDGNTAPTLYIREGQGLQNAAAQGALWYPFPQNYAYTRPVYMGIAPSWTDYVAMGWYPGMHYYGGYYSYSPWRVGLAYAAMPGLMINIGGRPYYGWNSYNSYYRSNPVNRVLVTNRNSFNYSSVGRRSASMGSSFGRSSGGSGSFGRTSAGRTSGGGFSASRPSFGSGSRPTGSFGGGSSASRPSFGSGSSSGSRPSFGGGSSSGSRPSFGGSSSGSRPSFGSGSSGFSSSRPSFGGSFGRSSGSSFGGGRSSFGGGRRR</sequence>
<dbReference type="AlphaFoldDB" id="A0A7W9W4K9"/>
<protein>
    <submittedName>
        <fullName evidence="2">Uncharacterized protein</fullName>
    </submittedName>
</protein>
<dbReference type="EMBL" id="JACHGW010000001">
    <property type="protein sequence ID" value="MBB6049534.1"/>
    <property type="molecule type" value="Genomic_DNA"/>
</dbReference>
<evidence type="ECO:0000313" key="3">
    <source>
        <dbReference type="Proteomes" id="UP000520814"/>
    </source>
</evidence>
<keyword evidence="3" id="KW-1185">Reference proteome</keyword>
<organism evidence="2 3">
    <name type="scientific">Armatimonas rosea</name>
    <dbReference type="NCBI Taxonomy" id="685828"/>
    <lineage>
        <taxon>Bacteria</taxon>
        <taxon>Bacillati</taxon>
        <taxon>Armatimonadota</taxon>
        <taxon>Armatimonadia</taxon>
        <taxon>Armatimonadales</taxon>
        <taxon>Armatimonadaceae</taxon>
        <taxon>Armatimonas</taxon>
    </lineage>
</organism>
<feature type="compositionally biased region" description="Low complexity" evidence="1">
    <location>
        <begin position="288"/>
        <end position="305"/>
    </location>
</feature>
<gene>
    <name evidence="2" type="ORF">HNQ39_001296</name>
</gene>
<evidence type="ECO:0000256" key="1">
    <source>
        <dbReference type="SAM" id="MobiDB-lite"/>
    </source>
</evidence>
<dbReference type="PROSITE" id="PS51257">
    <property type="entry name" value="PROKAR_LIPOPROTEIN"/>
    <property type="match status" value="1"/>
</dbReference>
<comment type="caution">
    <text evidence="2">The sequence shown here is derived from an EMBL/GenBank/DDBJ whole genome shotgun (WGS) entry which is preliminary data.</text>
</comment>
<feature type="compositionally biased region" description="Low complexity" evidence="1">
    <location>
        <begin position="233"/>
        <end position="245"/>
    </location>
</feature>
<dbReference type="Proteomes" id="UP000520814">
    <property type="component" value="Unassembled WGS sequence"/>
</dbReference>
<dbReference type="RefSeq" id="WP_184193133.1">
    <property type="nucleotide sequence ID" value="NZ_JACHGW010000001.1"/>
</dbReference>
<accession>A0A7W9W4K9</accession>
<feature type="compositionally biased region" description="Gly residues" evidence="1">
    <location>
        <begin position="354"/>
        <end position="368"/>
    </location>
</feature>
<name>A0A7W9W4K9_ARMRO</name>